<comment type="caution">
    <text evidence="7">The sequence shown here is derived from an EMBL/GenBank/DDBJ whole genome shotgun (WGS) entry which is preliminary data.</text>
</comment>
<evidence type="ECO:0000313" key="7">
    <source>
        <dbReference type="EMBL" id="RDY27574.1"/>
    </source>
</evidence>
<dbReference type="InterPro" id="IPR039425">
    <property type="entry name" value="RNA_pol_sigma-70-like"/>
</dbReference>
<dbReference type="Pfam" id="PF08281">
    <property type="entry name" value="Sigma70_r4_2"/>
    <property type="match status" value="1"/>
</dbReference>
<keyword evidence="4" id="KW-0804">Transcription</keyword>
<evidence type="ECO:0000256" key="2">
    <source>
        <dbReference type="ARBA" id="ARBA00023015"/>
    </source>
</evidence>
<name>A0A371J4F7_9FIRM</name>
<feature type="domain" description="RNA polymerase sigma-70 region 2" evidence="5">
    <location>
        <begin position="41"/>
        <end position="106"/>
    </location>
</feature>
<sequence length="191" mass="22772">MTKRGKVMQLISFKKYKSLEEDDNTIVEKAISGDKDAIELLINKHKEYLYKTAFLYLKDEYEATEICQETVYKAIISLHKLKQAKYFKTWITRILINNVRDSKRSKVKFVDKFEKIDLIDDISYEQLEEKIDLYNAIDILEEKFKTPIILQYFHDMTIKEIGEVLQCNENTVKTNLRRGRERLYKILKEGV</sequence>
<comment type="similarity">
    <text evidence="1">Belongs to the sigma-70 factor family. ECF subfamily.</text>
</comment>
<dbReference type="InterPro" id="IPR013324">
    <property type="entry name" value="RNA_pol_sigma_r3/r4-like"/>
</dbReference>
<dbReference type="AlphaFoldDB" id="A0A371J4F7"/>
<proteinExistence type="inferred from homology"/>
<keyword evidence="8" id="KW-1185">Reference proteome</keyword>
<evidence type="ECO:0000256" key="3">
    <source>
        <dbReference type="ARBA" id="ARBA00023082"/>
    </source>
</evidence>
<dbReference type="InterPro" id="IPR036388">
    <property type="entry name" value="WH-like_DNA-bd_sf"/>
</dbReference>
<dbReference type="OrthoDB" id="9782703at2"/>
<dbReference type="SUPFAM" id="SSF88659">
    <property type="entry name" value="Sigma3 and sigma4 domains of RNA polymerase sigma factors"/>
    <property type="match status" value="1"/>
</dbReference>
<keyword evidence="2" id="KW-0805">Transcription regulation</keyword>
<dbReference type="SUPFAM" id="SSF88946">
    <property type="entry name" value="Sigma2 domain of RNA polymerase sigma factors"/>
    <property type="match status" value="1"/>
</dbReference>
<dbReference type="GO" id="GO:0003677">
    <property type="term" value="F:DNA binding"/>
    <property type="evidence" value="ECO:0007669"/>
    <property type="project" value="InterPro"/>
</dbReference>
<evidence type="ECO:0000256" key="1">
    <source>
        <dbReference type="ARBA" id="ARBA00010641"/>
    </source>
</evidence>
<dbReference type="PANTHER" id="PTHR43133">
    <property type="entry name" value="RNA POLYMERASE ECF-TYPE SIGMA FACTO"/>
    <property type="match status" value="1"/>
</dbReference>
<gene>
    <name evidence="7" type="ORF">CHL78_008905</name>
</gene>
<organism evidence="7 8">
    <name type="scientific">Romboutsia weinsteinii</name>
    <dbReference type="NCBI Taxonomy" id="2020949"/>
    <lineage>
        <taxon>Bacteria</taxon>
        <taxon>Bacillati</taxon>
        <taxon>Bacillota</taxon>
        <taxon>Clostridia</taxon>
        <taxon>Peptostreptococcales</taxon>
        <taxon>Peptostreptococcaceae</taxon>
        <taxon>Romboutsia</taxon>
    </lineage>
</organism>
<dbReference type="InterPro" id="IPR007627">
    <property type="entry name" value="RNA_pol_sigma70_r2"/>
</dbReference>
<dbReference type="Pfam" id="PF04542">
    <property type="entry name" value="Sigma70_r2"/>
    <property type="match status" value="1"/>
</dbReference>
<evidence type="ECO:0000259" key="5">
    <source>
        <dbReference type="Pfam" id="PF04542"/>
    </source>
</evidence>
<dbReference type="InterPro" id="IPR013325">
    <property type="entry name" value="RNA_pol_sigma_r2"/>
</dbReference>
<dbReference type="EMBL" id="NOJY02000012">
    <property type="protein sequence ID" value="RDY27574.1"/>
    <property type="molecule type" value="Genomic_DNA"/>
</dbReference>
<accession>A0A371J4F7</accession>
<dbReference type="Gene3D" id="1.10.1740.10">
    <property type="match status" value="1"/>
</dbReference>
<dbReference type="NCBIfam" id="TIGR02937">
    <property type="entry name" value="sigma70-ECF"/>
    <property type="match status" value="1"/>
</dbReference>
<evidence type="ECO:0000259" key="6">
    <source>
        <dbReference type="Pfam" id="PF08281"/>
    </source>
</evidence>
<dbReference type="InterPro" id="IPR014284">
    <property type="entry name" value="RNA_pol_sigma-70_dom"/>
</dbReference>
<dbReference type="InterPro" id="IPR013249">
    <property type="entry name" value="RNA_pol_sigma70_r4_t2"/>
</dbReference>
<reference evidence="7 8" key="1">
    <citation type="journal article" date="2017" name="Genome Announc.">
        <title>Draft Genome Sequence of Romboutsia weinsteinii sp. nov. Strain CCRI-19649(T) Isolated from Surface Water.</title>
        <authorList>
            <person name="Maheux A.F."/>
            <person name="Boudreau D.K."/>
            <person name="Berube E."/>
            <person name="Boissinot M."/>
            <person name="Cantin P."/>
            <person name="Raymond F."/>
            <person name="Corbeil J."/>
            <person name="Omar R.F."/>
            <person name="Bergeron M.G."/>
        </authorList>
    </citation>
    <scope>NUCLEOTIDE SEQUENCE [LARGE SCALE GENOMIC DNA]</scope>
    <source>
        <strain evidence="7 8">CCRI-19649</strain>
    </source>
</reference>
<protein>
    <submittedName>
        <fullName evidence="7">Sigma-70 family RNA polymerase sigma factor</fullName>
    </submittedName>
</protein>
<dbReference type="GO" id="GO:0016987">
    <property type="term" value="F:sigma factor activity"/>
    <property type="evidence" value="ECO:0007669"/>
    <property type="project" value="UniProtKB-KW"/>
</dbReference>
<dbReference type="Gene3D" id="1.10.10.10">
    <property type="entry name" value="Winged helix-like DNA-binding domain superfamily/Winged helix DNA-binding domain"/>
    <property type="match status" value="1"/>
</dbReference>
<evidence type="ECO:0000256" key="4">
    <source>
        <dbReference type="ARBA" id="ARBA00023163"/>
    </source>
</evidence>
<feature type="domain" description="RNA polymerase sigma factor 70 region 4 type 2" evidence="6">
    <location>
        <begin position="132"/>
        <end position="183"/>
    </location>
</feature>
<dbReference type="CDD" id="cd06171">
    <property type="entry name" value="Sigma70_r4"/>
    <property type="match status" value="1"/>
</dbReference>
<dbReference type="PANTHER" id="PTHR43133:SF51">
    <property type="entry name" value="RNA POLYMERASE SIGMA FACTOR"/>
    <property type="match status" value="1"/>
</dbReference>
<dbReference type="Proteomes" id="UP000215694">
    <property type="component" value="Unassembled WGS sequence"/>
</dbReference>
<evidence type="ECO:0000313" key="8">
    <source>
        <dbReference type="Proteomes" id="UP000215694"/>
    </source>
</evidence>
<keyword evidence="3" id="KW-0731">Sigma factor</keyword>
<dbReference type="GO" id="GO:0006352">
    <property type="term" value="P:DNA-templated transcription initiation"/>
    <property type="evidence" value="ECO:0007669"/>
    <property type="project" value="InterPro"/>
</dbReference>